<dbReference type="PANTHER" id="PTHR30055:SF234">
    <property type="entry name" value="HTH-TYPE TRANSCRIPTIONAL REGULATOR BETI"/>
    <property type="match status" value="1"/>
</dbReference>
<gene>
    <name evidence="6" type="ORF">ACEN34_07635</name>
</gene>
<dbReference type="SUPFAM" id="SSF48498">
    <property type="entry name" value="Tetracyclin repressor-like, C-terminal domain"/>
    <property type="match status" value="1"/>
</dbReference>
<evidence type="ECO:0000259" key="5">
    <source>
        <dbReference type="PROSITE" id="PS50977"/>
    </source>
</evidence>
<proteinExistence type="predicted"/>
<accession>A0ABW8UCC1</accession>
<evidence type="ECO:0000313" key="7">
    <source>
        <dbReference type="Proteomes" id="UP001625389"/>
    </source>
</evidence>
<comment type="caution">
    <text evidence="6">The sequence shown here is derived from an EMBL/GenBank/DDBJ whole genome shotgun (WGS) entry which is preliminary data.</text>
</comment>
<evidence type="ECO:0000256" key="4">
    <source>
        <dbReference type="PROSITE-ProRule" id="PRU00335"/>
    </source>
</evidence>
<dbReference type="Gene3D" id="1.10.10.60">
    <property type="entry name" value="Homeodomain-like"/>
    <property type="match status" value="1"/>
</dbReference>
<feature type="DNA-binding region" description="H-T-H motif" evidence="4">
    <location>
        <begin position="35"/>
        <end position="54"/>
    </location>
</feature>
<evidence type="ECO:0000313" key="6">
    <source>
        <dbReference type="EMBL" id="MFL2029486.1"/>
    </source>
</evidence>
<keyword evidence="3" id="KW-0804">Transcription</keyword>
<dbReference type="InterPro" id="IPR009057">
    <property type="entry name" value="Homeodomain-like_sf"/>
</dbReference>
<dbReference type="Pfam" id="PF00440">
    <property type="entry name" value="TetR_N"/>
    <property type="match status" value="1"/>
</dbReference>
<dbReference type="PROSITE" id="PS50977">
    <property type="entry name" value="HTH_TETR_2"/>
    <property type="match status" value="1"/>
</dbReference>
<dbReference type="Proteomes" id="UP001625389">
    <property type="component" value="Unassembled WGS sequence"/>
</dbReference>
<keyword evidence="1" id="KW-0805">Transcription regulation</keyword>
<dbReference type="InterPro" id="IPR036271">
    <property type="entry name" value="Tet_transcr_reg_TetR-rel_C_sf"/>
</dbReference>
<reference evidence="6 7" key="1">
    <citation type="submission" date="2024-08" db="EMBL/GenBank/DDBJ databases">
        <authorList>
            <person name="Arias E."/>
        </authorList>
    </citation>
    <scope>NUCLEOTIDE SEQUENCE [LARGE SCALE GENOMIC DNA]</scope>
    <source>
        <strain evidence="6 7">FAM 25317</strain>
    </source>
</reference>
<dbReference type="InterPro" id="IPR001647">
    <property type="entry name" value="HTH_TetR"/>
</dbReference>
<dbReference type="RefSeq" id="WP_125549450.1">
    <property type="nucleotide sequence ID" value="NZ_JBGQPK010000027.1"/>
</dbReference>
<feature type="domain" description="HTH tetR-type" evidence="5">
    <location>
        <begin position="12"/>
        <end position="72"/>
    </location>
</feature>
<dbReference type="PRINTS" id="PR00455">
    <property type="entry name" value="HTHTETR"/>
</dbReference>
<organism evidence="6 7">
    <name type="scientific">Loigolactobacillus zhaoyuanensis</name>
    <dbReference type="NCBI Taxonomy" id="2486017"/>
    <lineage>
        <taxon>Bacteria</taxon>
        <taxon>Bacillati</taxon>
        <taxon>Bacillota</taxon>
        <taxon>Bacilli</taxon>
        <taxon>Lactobacillales</taxon>
        <taxon>Lactobacillaceae</taxon>
        <taxon>Loigolactobacillus</taxon>
    </lineage>
</organism>
<keyword evidence="2 4" id="KW-0238">DNA-binding</keyword>
<sequence length="217" mass="24230">MTEDITTVPKDPAKVARILASAMHNFAIYGYRATKTDVIAHEAAVSKGIVFRYFGNKAHLFVAALQQAVDKMEAVADYSIWREANDLVDMIVRATKYKIALELQYPDEFGVLMNGYVSADQAPAEVQAAIKGIYQSATKNNLARLVTPVLDRLPLRPEIDQQTIMIMMNAVMGQIEKETKLFMKKNPQATLNEFDEIIAHAKKYIGVVEHGILSERA</sequence>
<dbReference type="InterPro" id="IPR050109">
    <property type="entry name" value="HTH-type_TetR-like_transc_reg"/>
</dbReference>
<dbReference type="PANTHER" id="PTHR30055">
    <property type="entry name" value="HTH-TYPE TRANSCRIPTIONAL REGULATOR RUTR"/>
    <property type="match status" value="1"/>
</dbReference>
<name>A0ABW8UCC1_9LACO</name>
<dbReference type="SUPFAM" id="SSF46689">
    <property type="entry name" value="Homeodomain-like"/>
    <property type="match status" value="1"/>
</dbReference>
<evidence type="ECO:0000256" key="2">
    <source>
        <dbReference type="ARBA" id="ARBA00023125"/>
    </source>
</evidence>
<keyword evidence="7" id="KW-1185">Reference proteome</keyword>
<evidence type="ECO:0000256" key="1">
    <source>
        <dbReference type="ARBA" id="ARBA00023015"/>
    </source>
</evidence>
<evidence type="ECO:0000256" key="3">
    <source>
        <dbReference type="ARBA" id="ARBA00023163"/>
    </source>
</evidence>
<protein>
    <submittedName>
        <fullName evidence="6">TetR/AcrR family transcriptional regulator</fullName>
    </submittedName>
</protein>
<dbReference type="Gene3D" id="1.10.357.10">
    <property type="entry name" value="Tetracycline Repressor, domain 2"/>
    <property type="match status" value="1"/>
</dbReference>
<dbReference type="EMBL" id="JBGQPK010000027">
    <property type="protein sequence ID" value="MFL2029486.1"/>
    <property type="molecule type" value="Genomic_DNA"/>
</dbReference>